<dbReference type="PATRIC" id="fig|525284.18.peg.533"/>
<dbReference type="Proteomes" id="UP000001453">
    <property type="component" value="Chromosome"/>
</dbReference>
<proteinExistence type="predicted"/>
<organism evidence="1 2">
    <name type="scientific">Gardnerella vaginalis (strain ATCC 14019 / 317)</name>
    <dbReference type="NCBI Taxonomy" id="525284"/>
    <lineage>
        <taxon>Bacteria</taxon>
        <taxon>Bacillati</taxon>
        <taxon>Actinomycetota</taxon>
        <taxon>Actinomycetes</taxon>
        <taxon>Bifidobacteriales</taxon>
        <taxon>Bifidobacteriaceae</taxon>
        <taxon>Gardnerella</taxon>
    </lineage>
</organism>
<dbReference type="OrthoDB" id="2108851at201174"/>
<sequence length="90" mass="10209">MLSVSQFYKELDNMFASHTSAQEIEKYLLNALNQSQAKANQEATNHAEANAQALQLSVLNELMGFYRSRGEHAKNKPIIDNALDLSKRWI</sequence>
<protein>
    <submittedName>
        <fullName evidence="1">Uncharacterized protein</fullName>
    </submittedName>
</protein>
<evidence type="ECO:0000313" key="2">
    <source>
        <dbReference type="Proteomes" id="UP000001453"/>
    </source>
</evidence>
<evidence type="ECO:0000313" key="1">
    <source>
        <dbReference type="EMBL" id="ADP38617.1"/>
    </source>
</evidence>
<name>E3D973_GARV3</name>
<dbReference type="EMBL" id="CP002104">
    <property type="protein sequence ID" value="ADP38617.1"/>
    <property type="molecule type" value="Genomic_DNA"/>
</dbReference>
<dbReference type="KEGG" id="gvg:HMPREF0421_20535"/>
<accession>E3D973</accession>
<gene>
    <name evidence="1" type="ordered locus">HMPREF0421_20535</name>
</gene>
<dbReference type="AlphaFoldDB" id="E3D973"/>
<dbReference type="HOGENOM" id="CLU_2436581_0_0_11"/>
<reference evidence="1 2" key="1">
    <citation type="journal article" date="2010" name="PLoS ONE">
        <title>Comparative genomics of Gardnerella vaginalis strains reveals substantial differences in metabolic and virulence potential.</title>
        <authorList>
            <person name="Yeoman C.J."/>
            <person name="Yildirim S."/>
            <person name="Thomas S.M."/>
            <person name="Durkin A.S."/>
            <person name="Torralba M."/>
            <person name="Sutton G."/>
            <person name="Buhay C.J."/>
            <person name="Ding Y."/>
            <person name="Dugan-Rocha S.P."/>
            <person name="Muzny D.M."/>
            <person name="Qin X."/>
            <person name="Gibbs R.A."/>
            <person name="Leigh S.R."/>
            <person name="Stumpf R."/>
            <person name="White B.A."/>
            <person name="Highlander S.K."/>
            <person name="Nelson K.E."/>
            <person name="Wilson B.A."/>
        </authorList>
    </citation>
    <scope>NUCLEOTIDE SEQUENCE [LARGE SCALE GENOMIC DNA]</scope>
    <source>
        <strain evidence="2">ATCC 14019 / 317</strain>
    </source>
</reference>